<dbReference type="InterPro" id="IPR033131">
    <property type="entry name" value="Pectinesterase_Asp_AS"/>
</dbReference>
<name>A0A7L5DWH4_9SPHI</name>
<comment type="similarity">
    <text evidence="1">Belongs to the pectinesterase family.</text>
</comment>
<dbReference type="PROSITE" id="PS00800">
    <property type="entry name" value="PECTINESTERASE_1"/>
    <property type="match status" value="1"/>
</dbReference>
<protein>
    <recommendedName>
        <fullName evidence="5">Pectinesterase</fullName>
        <ecNumber evidence="5">3.1.1.11</ecNumber>
    </recommendedName>
</protein>
<evidence type="ECO:0000256" key="3">
    <source>
        <dbReference type="ARBA" id="ARBA00023085"/>
    </source>
</evidence>
<dbReference type="Gene3D" id="2.160.20.10">
    <property type="entry name" value="Single-stranded right-handed beta-helix, Pectin lyase-like"/>
    <property type="match status" value="1"/>
</dbReference>
<evidence type="ECO:0000313" key="7">
    <source>
        <dbReference type="EMBL" id="QJD94598.1"/>
    </source>
</evidence>
<dbReference type="InterPro" id="IPR018040">
    <property type="entry name" value="Pectinesterase_Tyr_AS"/>
</dbReference>
<dbReference type="InterPro" id="IPR011050">
    <property type="entry name" value="Pectin_lyase_fold/virulence"/>
</dbReference>
<dbReference type="SUPFAM" id="SSF51126">
    <property type="entry name" value="Pectin lyase-like"/>
    <property type="match status" value="1"/>
</dbReference>
<dbReference type="AlphaFoldDB" id="A0A7L5DWH4"/>
<evidence type="ECO:0000256" key="5">
    <source>
        <dbReference type="RuleBase" id="RU000589"/>
    </source>
</evidence>
<evidence type="ECO:0000256" key="2">
    <source>
        <dbReference type="ARBA" id="ARBA00022801"/>
    </source>
</evidence>
<dbReference type="RefSeq" id="WP_169605616.1">
    <property type="nucleotide sequence ID" value="NZ_CP051682.1"/>
</dbReference>
<dbReference type="InterPro" id="IPR000070">
    <property type="entry name" value="Pectinesterase_cat"/>
</dbReference>
<evidence type="ECO:0000256" key="4">
    <source>
        <dbReference type="PROSITE-ProRule" id="PRU10040"/>
    </source>
</evidence>
<sequence>MKFLGIVLTLELLVIQAIALPKRIVVAQDGSGNYTTVQAAFDAVPAHNTKPVEIYVKKGIYQERLFLPEGKSYITLTGEDKDRTILTYNNHTGTISPQGDTINTYTSASFFENADNFKASNLTFQNNAGFSAGQAVAVYAYGDKLVFDNCNFKGFQDVLFCSNPDSHQYYKNCYIEGTTDFIFGPATVLFQNCTLHSKKNSHITAASTPQNHAYGFVFMHCTLTADTGLNSVSLGRPWRPYASVTYIHCNIGPHILPAGWNNWKNAANEKTARFAEYQCTGPGAALQNRVPWVHQLTSDEAKAFTINNILSGPDHWNPLKQ</sequence>
<dbReference type="Pfam" id="PF01095">
    <property type="entry name" value="Pectinesterase"/>
    <property type="match status" value="1"/>
</dbReference>
<dbReference type="GO" id="GO:0009279">
    <property type="term" value="C:cell outer membrane"/>
    <property type="evidence" value="ECO:0007669"/>
    <property type="project" value="TreeGrafter"/>
</dbReference>
<dbReference type="UniPathway" id="UPA00545">
    <property type="reaction ID" value="UER00823"/>
</dbReference>
<feature type="domain" description="Pectinesterase catalytic" evidence="6">
    <location>
        <begin position="24"/>
        <end position="312"/>
    </location>
</feature>
<dbReference type="EMBL" id="CP051682">
    <property type="protein sequence ID" value="QJD94598.1"/>
    <property type="molecule type" value="Genomic_DNA"/>
</dbReference>
<keyword evidence="8" id="KW-1185">Reference proteome</keyword>
<dbReference type="GO" id="GO:0030599">
    <property type="term" value="F:pectinesterase activity"/>
    <property type="evidence" value="ECO:0007669"/>
    <property type="project" value="UniProtKB-UniRule"/>
</dbReference>
<reference evidence="7 8" key="1">
    <citation type="submission" date="2020-04" db="EMBL/GenBank/DDBJ databases">
        <title>Genome sequencing of novel species.</title>
        <authorList>
            <person name="Heo J."/>
            <person name="Kim S.-J."/>
            <person name="Kim J.-S."/>
            <person name="Hong S.-B."/>
            <person name="Kwon S.-W."/>
        </authorList>
    </citation>
    <scope>NUCLEOTIDE SEQUENCE [LARGE SCALE GENOMIC DNA]</scope>
    <source>
        <strain evidence="7 8">F39-2</strain>
    </source>
</reference>
<keyword evidence="2 5" id="KW-0378">Hydrolase</keyword>
<dbReference type="GO" id="GO:0045490">
    <property type="term" value="P:pectin catabolic process"/>
    <property type="evidence" value="ECO:0007669"/>
    <property type="project" value="UniProtKB-UniRule"/>
</dbReference>
<feature type="active site" evidence="4">
    <location>
        <position position="180"/>
    </location>
</feature>
<evidence type="ECO:0000256" key="1">
    <source>
        <dbReference type="ARBA" id="ARBA00008891"/>
    </source>
</evidence>
<evidence type="ECO:0000259" key="6">
    <source>
        <dbReference type="Pfam" id="PF01095"/>
    </source>
</evidence>
<dbReference type="GO" id="GO:0042545">
    <property type="term" value="P:cell wall modification"/>
    <property type="evidence" value="ECO:0007669"/>
    <property type="project" value="UniProtKB-UniRule"/>
</dbReference>
<dbReference type="KEGG" id="mrob:HH214_01270"/>
<comment type="catalytic activity">
    <reaction evidence="5">
        <text>[(1-&gt;4)-alpha-D-galacturonosyl methyl ester](n) + n H2O = [(1-&gt;4)-alpha-D-galacturonosyl](n) + n methanol + n H(+)</text>
        <dbReference type="Rhea" id="RHEA:22380"/>
        <dbReference type="Rhea" id="RHEA-COMP:14570"/>
        <dbReference type="Rhea" id="RHEA-COMP:14573"/>
        <dbReference type="ChEBI" id="CHEBI:15377"/>
        <dbReference type="ChEBI" id="CHEBI:15378"/>
        <dbReference type="ChEBI" id="CHEBI:17790"/>
        <dbReference type="ChEBI" id="CHEBI:140522"/>
        <dbReference type="ChEBI" id="CHEBI:140523"/>
        <dbReference type="EC" id="3.1.1.11"/>
    </reaction>
</comment>
<dbReference type="InterPro" id="IPR012334">
    <property type="entry name" value="Pectin_lyas_fold"/>
</dbReference>
<comment type="pathway">
    <text evidence="5">Glycan metabolism; pectin degradation; 2-dehydro-3-deoxy-D-gluconate from pectin: step 1/5.</text>
</comment>
<accession>A0A7L5DWH4</accession>
<dbReference type="PANTHER" id="PTHR31321:SF57">
    <property type="entry name" value="PECTINESTERASE 53-RELATED"/>
    <property type="match status" value="1"/>
</dbReference>
<gene>
    <name evidence="7" type="ORF">HH214_01270</name>
</gene>
<proteinExistence type="inferred from homology"/>
<organism evidence="7 8">
    <name type="scientific">Mucilaginibacter robiniae</name>
    <dbReference type="NCBI Taxonomy" id="2728022"/>
    <lineage>
        <taxon>Bacteria</taxon>
        <taxon>Pseudomonadati</taxon>
        <taxon>Bacteroidota</taxon>
        <taxon>Sphingobacteriia</taxon>
        <taxon>Sphingobacteriales</taxon>
        <taxon>Sphingobacteriaceae</taxon>
        <taxon>Mucilaginibacter</taxon>
    </lineage>
</organism>
<evidence type="ECO:0000313" key="8">
    <source>
        <dbReference type="Proteomes" id="UP000503278"/>
    </source>
</evidence>
<dbReference type="PROSITE" id="PS00503">
    <property type="entry name" value="PECTINESTERASE_2"/>
    <property type="match status" value="1"/>
</dbReference>
<dbReference type="Proteomes" id="UP000503278">
    <property type="component" value="Chromosome"/>
</dbReference>
<dbReference type="EC" id="3.1.1.11" evidence="5"/>
<keyword evidence="3 5" id="KW-0063">Aspartyl esterase</keyword>
<dbReference type="PANTHER" id="PTHR31321">
    <property type="entry name" value="ACYL-COA THIOESTER HYDROLASE YBHC-RELATED"/>
    <property type="match status" value="1"/>
</dbReference>